<accession>A0A182J2W7</accession>
<proteinExistence type="predicted"/>
<dbReference type="VEuPathDB" id="VectorBase:AATE010344"/>
<dbReference type="EnsemblMetazoa" id="AATE010344-RA">
    <property type="protein sequence ID" value="AATE010344-PA.1"/>
    <property type="gene ID" value="AATE010344"/>
</dbReference>
<dbReference type="AlphaFoldDB" id="A0A182J2W7"/>
<protein>
    <submittedName>
        <fullName evidence="1">Uncharacterized protein</fullName>
    </submittedName>
</protein>
<reference evidence="1" key="1">
    <citation type="submission" date="2022-08" db="UniProtKB">
        <authorList>
            <consortium name="EnsemblMetazoa"/>
        </authorList>
    </citation>
    <scope>IDENTIFICATION</scope>
    <source>
        <strain evidence="1">EBRO</strain>
    </source>
</reference>
<name>A0A182J2W7_ANOAO</name>
<evidence type="ECO:0000313" key="1">
    <source>
        <dbReference type="EnsemblMetazoa" id="AATE010344-PA.1"/>
    </source>
</evidence>
<sequence>MVLRFGLPAPARVARVQIGFGGLHVQVLRQTLGRFPIVVVAHLASARLSYPSLFRWRTPVLHCLHCTFVPELRSSTAALFNRGQSAPASRAARCASHLNAKRGGRIDTSSADHFHY</sequence>
<organism evidence="1">
    <name type="scientific">Anopheles atroparvus</name>
    <name type="common">European mosquito</name>
    <dbReference type="NCBI Taxonomy" id="41427"/>
    <lineage>
        <taxon>Eukaryota</taxon>
        <taxon>Metazoa</taxon>
        <taxon>Ecdysozoa</taxon>
        <taxon>Arthropoda</taxon>
        <taxon>Hexapoda</taxon>
        <taxon>Insecta</taxon>
        <taxon>Pterygota</taxon>
        <taxon>Neoptera</taxon>
        <taxon>Endopterygota</taxon>
        <taxon>Diptera</taxon>
        <taxon>Nematocera</taxon>
        <taxon>Culicoidea</taxon>
        <taxon>Culicidae</taxon>
        <taxon>Anophelinae</taxon>
        <taxon>Anopheles</taxon>
    </lineage>
</organism>